<proteinExistence type="inferred from homology"/>
<evidence type="ECO:0000256" key="2">
    <source>
        <dbReference type="ARBA" id="ARBA00022448"/>
    </source>
</evidence>
<dbReference type="EMBL" id="DVFT01000172">
    <property type="protein sequence ID" value="HIQ97225.1"/>
    <property type="molecule type" value="Genomic_DNA"/>
</dbReference>
<dbReference type="NCBIfam" id="NF037979">
    <property type="entry name" value="Na_transp"/>
    <property type="match status" value="1"/>
</dbReference>
<dbReference type="AlphaFoldDB" id="A0A9D0ZXI9"/>
<feature type="transmembrane region" description="Helical" evidence="7">
    <location>
        <begin position="12"/>
        <end position="30"/>
    </location>
</feature>
<dbReference type="PROSITE" id="PS50267">
    <property type="entry name" value="NA_NEUROTRAN_SYMP_3"/>
    <property type="match status" value="1"/>
</dbReference>
<evidence type="ECO:0000256" key="4">
    <source>
        <dbReference type="ARBA" id="ARBA00022989"/>
    </source>
</evidence>
<keyword evidence="4 7" id="KW-1133">Transmembrane helix</keyword>
<evidence type="ECO:0000313" key="8">
    <source>
        <dbReference type="EMBL" id="HIQ97225.1"/>
    </source>
</evidence>
<dbReference type="PRINTS" id="PR00176">
    <property type="entry name" value="NANEUSMPORT"/>
</dbReference>
<dbReference type="PROSITE" id="PS00610">
    <property type="entry name" value="NA_NEUROTRAN_SYMP_1"/>
    <property type="match status" value="1"/>
</dbReference>
<dbReference type="Pfam" id="PF00209">
    <property type="entry name" value="SNF"/>
    <property type="match status" value="2"/>
</dbReference>
<evidence type="ECO:0000256" key="5">
    <source>
        <dbReference type="ARBA" id="ARBA00023136"/>
    </source>
</evidence>
<comment type="similarity">
    <text evidence="6">Belongs to the sodium:neurotransmitter symporter (SNF) (TC 2.A.22) family.</text>
</comment>
<protein>
    <recommendedName>
        <fullName evidence="6">Transporter</fullName>
    </recommendedName>
</protein>
<dbReference type="CDD" id="cd10336">
    <property type="entry name" value="SLC6sbd_Tyt1-Like"/>
    <property type="match status" value="1"/>
</dbReference>
<accession>A0A9D0ZXI9</accession>
<feature type="transmembrane region" description="Helical" evidence="7">
    <location>
        <begin position="257"/>
        <end position="281"/>
    </location>
</feature>
<organism evidence="8 9">
    <name type="scientific">Candidatus Limivivens merdigallinarum</name>
    <dbReference type="NCBI Taxonomy" id="2840859"/>
    <lineage>
        <taxon>Bacteria</taxon>
        <taxon>Bacillati</taxon>
        <taxon>Bacillota</taxon>
        <taxon>Clostridia</taxon>
        <taxon>Lachnospirales</taxon>
        <taxon>Lachnospiraceae</taxon>
        <taxon>Lachnospiraceae incertae sedis</taxon>
        <taxon>Candidatus Limivivens</taxon>
    </lineage>
</organism>
<feature type="transmembrane region" description="Helical" evidence="7">
    <location>
        <begin position="94"/>
        <end position="115"/>
    </location>
</feature>
<dbReference type="InterPro" id="IPR037272">
    <property type="entry name" value="SNS_sf"/>
</dbReference>
<feature type="transmembrane region" description="Helical" evidence="7">
    <location>
        <begin position="432"/>
        <end position="450"/>
    </location>
</feature>
<evidence type="ECO:0000256" key="7">
    <source>
        <dbReference type="SAM" id="Phobius"/>
    </source>
</evidence>
<keyword evidence="5 7" id="KW-0472">Membrane</keyword>
<feature type="transmembrane region" description="Helical" evidence="7">
    <location>
        <begin position="173"/>
        <end position="191"/>
    </location>
</feature>
<feature type="transmembrane region" description="Helical" evidence="7">
    <location>
        <begin position="218"/>
        <end position="245"/>
    </location>
</feature>
<dbReference type="PANTHER" id="PTHR42948:SF1">
    <property type="entry name" value="TRANSPORTER"/>
    <property type="match status" value="1"/>
</dbReference>
<evidence type="ECO:0000256" key="6">
    <source>
        <dbReference type="RuleBase" id="RU003732"/>
    </source>
</evidence>
<evidence type="ECO:0000256" key="1">
    <source>
        <dbReference type="ARBA" id="ARBA00004141"/>
    </source>
</evidence>
<name>A0A9D0ZXI9_9FIRM</name>
<keyword evidence="2 6" id="KW-0813">Transport</keyword>
<feature type="transmembrane region" description="Helical" evidence="7">
    <location>
        <begin position="347"/>
        <end position="371"/>
    </location>
</feature>
<feature type="transmembrane region" description="Helical" evidence="7">
    <location>
        <begin position="391"/>
        <end position="411"/>
    </location>
</feature>
<evidence type="ECO:0000313" key="9">
    <source>
        <dbReference type="Proteomes" id="UP000886886"/>
    </source>
</evidence>
<feature type="transmembrane region" description="Helical" evidence="7">
    <location>
        <begin position="36"/>
        <end position="59"/>
    </location>
</feature>
<dbReference type="Proteomes" id="UP000886886">
    <property type="component" value="Unassembled WGS sequence"/>
</dbReference>
<gene>
    <name evidence="8" type="ORF">IAB26_11760</name>
</gene>
<dbReference type="GO" id="GO:0015293">
    <property type="term" value="F:symporter activity"/>
    <property type="evidence" value="ECO:0007669"/>
    <property type="project" value="UniProtKB-KW"/>
</dbReference>
<evidence type="ECO:0000256" key="3">
    <source>
        <dbReference type="ARBA" id="ARBA00022692"/>
    </source>
</evidence>
<dbReference type="PANTHER" id="PTHR42948">
    <property type="entry name" value="TRANSPORTER"/>
    <property type="match status" value="1"/>
</dbReference>
<sequence>MEREKFSSRIGFILISAGCAIGLGNVWRFPYITGEYGGAAFVLIYLCFLVIMGLPIMVMEFAVGRGSQKSAALSFDVLEPKGTKWHWYKWGAMAGNYLLMMFYTTIGGWLLLYFFKMLLGQFEGLDSAGVELAFSDLTRNPGLMTVCMAVVVVMCFAVCSRGLQKGVELINKIMMVCLLFLMIIMSIRSITLEGGEAGLRFYLMPDFGKLVEAGIGEVIYAAMGQAFFTLSLGIGALAIFGSYIGRERSLMGEAVNVTILDTCVALMAGLIIFPACFAYGVSADSGPSLLFITLPNVFNEMAGGRIWGSLFFLFMSFAAFTTIIAVFENIISFAIDLTGCGRKKAVLVNLVVIIVLSMPCVLGFNILSGFAPFGEGSTIMDLEDFIVSNNLLPIGSLIYLFFCVAKCGWGFDNFIKEANTGKGLKFPRPIRFYCKWILPIIVAVIFIMGYKEKFF</sequence>
<comment type="caution">
    <text evidence="8">The sequence shown here is derived from an EMBL/GenBank/DDBJ whole genome shotgun (WGS) entry which is preliminary data.</text>
</comment>
<dbReference type="InterPro" id="IPR000175">
    <property type="entry name" value="Na/ntran_symport"/>
</dbReference>
<comment type="subcellular location">
    <subcellularLocation>
        <location evidence="1">Membrane</location>
        <topology evidence="1">Multi-pass membrane protein</topology>
    </subcellularLocation>
</comment>
<keyword evidence="3 6" id="KW-0812">Transmembrane</keyword>
<dbReference type="InterPro" id="IPR047218">
    <property type="entry name" value="YocR/YhdH-like"/>
</dbReference>
<reference evidence="8" key="1">
    <citation type="submission" date="2020-10" db="EMBL/GenBank/DDBJ databases">
        <authorList>
            <person name="Gilroy R."/>
        </authorList>
    </citation>
    <scope>NUCLEOTIDE SEQUENCE</scope>
    <source>
        <strain evidence="8">ChiSjej3B21-11622</strain>
    </source>
</reference>
<feature type="transmembrane region" description="Helical" evidence="7">
    <location>
        <begin position="306"/>
        <end position="327"/>
    </location>
</feature>
<keyword evidence="6" id="KW-0769">Symport</keyword>
<feature type="transmembrane region" description="Helical" evidence="7">
    <location>
        <begin position="142"/>
        <end position="161"/>
    </location>
</feature>
<dbReference type="GO" id="GO:0016020">
    <property type="term" value="C:membrane"/>
    <property type="evidence" value="ECO:0007669"/>
    <property type="project" value="UniProtKB-SubCell"/>
</dbReference>
<dbReference type="SUPFAM" id="SSF161070">
    <property type="entry name" value="SNF-like"/>
    <property type="match status" value="1"/>
</dbReference>
<reference evidence="8" key="2">
    <citation type="journal article" date="2021" name="PeerJ">
        <title>Extensive microbial diversity within the chicken gut microbiome revealed by metagenomics and culture.</title>
        <authorList>
            <person name="Gilroy R."/>
            <person name="Ravi A."/>
            <person name="Getino M."/>
            <person name="Pursley I."/>
            <person name="Horton D.L."/>
            <person name="Alikhan N.F."/>
            <person name="Baker D."/>
            <person name="Gharbi K."/>
            <person name="Hall N."/>
            <person name="Watson M."/>
            <person name="Adriaenssens E.M."/>
            <person name="Foster-Nyarko E."/>
            <person name="Jarju S."/>
            <person name="Secka A."/>
            <person name="Antonio M."/>
            <person name="Oren A."/>
            <person name="Chaudhuri R.R."/>
            <person name="La Ragione R."/>
            <person name="Hildebrand F."/>
            <person name="Pallen M.J."/>
        </authorList>
    </citation>
    <scope>NUCLEOTIDE SEQUENCE</scope>
    <source>
        <strain evidence="8">ChiSjej3B21-11622</strain>
    </source>
</reference>